<name>A0A0W8G4H6_9ZZZZ</name>
<evidence type="ECO:0000256" key="1">
    <source>
        <dbReference type="ARBA" id="ARBA00004167"/>
    </source>
</evidence>
<feature type="domain" description="TonB C-terminal" evidence="5">
    <location>
        <begin position="1"/>
        <end position="71"/>
    </location>
</feature>
<evidence type="ECO:0000259" key="5">
    <source>
        <dbReference type="PROSITE" id="PS52015"/>
    </source>
</evidence>
<keyword evidence="2" id="KW-0812">Transmembrane</keyword>
<dbReference type="Pfam" id="PF13103">
    <property type="entry name" value="TonB_2"/>
    <property type="match status" value="1"/>
</dbReference>
<evidence type="ECO:0000256" key="2">
    <source>
        <dbReference type="ARBA" id="ARBA00022692"/>
    </source>
</evidence>
<dbReference type="NCBIfam" id="TIGR01352">
    <property type="entry name" value="tonB_Cterm"/>
    <property type="match status" value="1"/>
</dbReference>
<evidence type="ECO:0000313" key="6">
    <source>
        <dbReference type="EMBL" id="KUG27870.1"/>
    </source>
</evidence>
<keyword evidence="4" id="KW-0472">Membrane</keyword>
<sequence length="71" mass="7667">MGVTENFVAVVELQIGKDGRILQYQLVQSSGRPNFDASALKAVAETESLPPPPLPSLSVLQLNFNSREIGQ</sequence>
<dbReference type="InterPro" id="IPR037682">
    <property type="entry name" value="TonB_C"/>
</dbReference>
<accession>A0A0W8G4H6</accession>
<comment type="subcellular location">
    <subcellularLocation>
        <location evidence="1">Membrane</location>
        <topology evidence="1">Single-pass membrane protein</topology>
    </subcellularLocation>
</comment>
<dbReference type="InterPro" id="IPR006260">
    <property type="entry name" value="TonB/TolA_C"/>
</dbReference>
<keyword evidence="3" id="KW-1133">Transmembrane helix</keyword>
<dbReference type="AlphaFoldDB" id="A0A0W8G4H6"/>
<evidence type="ECO:0000256" key="4">
    <source>
        <dbReference type="ARBA" id="ARBA00023136"/>
    </source>
</evidence>
<dbReference type="GO" id="GO:0016020">
    <property type="term" value="C:membrane"/>
    <property type="evidence" value="ECO:0007669"/>
    <property type="project" value="UniProtKB-SubCell"/>
</dbReference>
<dbReference type="PROSITE" id="PS52015">
    <property type="entry name" value="TONB_CTD"/>
    <property type="match status" value="1"/>
</dbReference>
<dbReference type="Gene3D" id="3.30.1150.10">
    <property type="match status" value="1"/>
</dbReference>
<gene>
    <name evidence="6" type="ORF">ASZ90_002262</name>
</gene>
<dbReference type="EMBL" id="LNQE01000278">
    <property type="protein sequence ID" value="KUG27870.1"/>
    <property type="molecule type" value="Genomic_DNA"/>
</dbReference>
<dbReference type="GO" id="GO:0055085">
    <property type="term" value="P:transmembrane transport"/>
    <property type="evidence" value="ECO:0007669"/>
    <property type="project" value="InterPro"/>
</dbReference>
<reference evidence="6" key="1">
    <citation type="journal article" date="2015" name="Proc. Natl. Acad. Sci. U.S.A.">
        <title>Networks of energetic and metabolic interactions define dynamics in microbial communities.</title>
        <authorList>
            <person name="Embree M."/>
            <person name="Liu J.K."/>
            <person name="Al-Bassam M.M."/>
            <person name="Zengler K."/>
        </authorList>
    </citation>
    <scope>NUCLEOTIDE SEQUENCE</scope>
</reference>
<dbReference type="SUPFAM" id="SSF74653">
    <property type="entry name" value="TolA/TonB C-terminal domain"/>
    <property type="match status" value="1"/>
</dbReference>
<organism evidence="6">
    <name type="scientific">hydrocarbon metagenome</name>
    <dbReference type="NCBI Taxonomy" id="938273"/>
    <lineage>
        <taxon>unclassified sequences</taxon>
        <taxon>metagenomes</taxon>
        <taxon>ecological metagenomes</taxon>
    </lineage>
</organism>
<protein>
    <recommendedName>
        <fullName evidence="5">TonB C-terminal domain-containing protein</fullName>
    </recommendedName>
</protein>
<proteinExistence type="predicted"/>
<comment type="caution">
    <text evidence="6">The sequence shown here is derived from an EMBL/GenBank/DDBJ whole genome shotgun (WGS) entry which is preliminary data.</text>
</comment>
<evidence type="ECO:0000256" key="3">
    <source>
        <dbReference type="ARBA" id="ARBA00022989"/>
    </source>
</evidence>